<reference evidence="4" key="1">
    <citation type="journal article" date="2019" name="Int. J. Syst. Evol. Microbiol.">
        <title>The Global Catalogue of Microorganisms (GCM) 10K type strain sequencing project: providing services to taxonomists for standard genome sequencing and annotation.</title>
        <authorList>
            <consortium name="The Broad Institute Genomics Platform"/>
            <consortium name="The Broad Institute Genome Sequencing Center for Infectious Disease"/>
            <person name="Wu L."/>
            <person name="Ma J."/>
        </authorList>
    </citation>
    <scope>NUCLEOTIDE SEQUENCE [LARGE SCALE GENOMIC DNA]</scope>
    <source>
        <strain evidence="4">JCM 30331</strain>
    </source>
</reference>
<dbReference type="Proteomes" id="UP000647587">
    <property type="component" value="Unassembled WGS sequence"/>
</dbReference>
<accession>A0ABQ2EXG7</accession>
<dbReference type="SUPFAM" id="SSF48452">
    <property type="entry name" value="TPR-like"/>
    <property type="match status" value="1"/>
</dbReference>
<comment type="caution">
    <text evidence="3">The sequence shown here is derived from an EMBL/GenBank/DDBJ whole genome shotgun (WGS) entry which is preliminary data.</text>
</comment>
<dbReference type="Gene3D" id="1.25.40.10">
    <property type="entry name" value="Tetratricopeptide repeat domain"/>
    <property type="match status" value="1"/>
</dbReference>
<organism evidence="3 4">
    <name type="scientific">Deinococcus malanensis</name>
    <dbReference type="NCBI Taxonomy" id="1706855"/>
    <lineage>
        <taxon>Bacteria</taxon>
        <taxon>Thermotogati</taxon>
        <taxon>Deinococcota</taxon>
        <taxon>Deinococci</taxon>
        <taxon>Deinococcales</taxon>
        <taxon>Deinococcaceae</taxon>
        <taxon>Deinococcus</taxon>
    </lineage>
</organism>
<dbReference type="PROSITE" id="PS51257">
    <property type="entry name" value="PROKAR_LIPOPROTEIN"/>
    <property type="match status" value="1"/>
</dbReference>
<dbReference type="EMBL" id="BMPP01000010">
    <property type="protein sequence ID" value="GGK30172.1"/>
    <property type="molecule type" value="Genomic_DNA"/>
</dbReference>
<name>A0ABQ2EXG7_9DEIO</name>
<evidence type="ECO:0000256" key="1">
    <source>
        <dbReference type="SAM" id="MobiDB-lite"/>
    </source>
</evidence>
<dbReference type="InterPro" id="IPR019734">
    <property type="entry name" value="TPR_rpt"/>
</dbReference>
<feature type="signal peptide" evidence="2">
    <location>
        <begin position="1"/>
        <end position="30"/>
    </location>
</feature>
<gene>
    <name evidence="3" type="ORF">GCM10008955_24940</name>
</gene>
<evidence type="ECO:0008006" key="5">
    <source>
        <dbReference type="Google" id="ProtNLM"/>
    </source>
</evidence>
<dbReference type="InterPro" id="IPR011990">
    <property type="entry name" value="TPR-like_helical_dom_sf"/>
</dbReference>
<sequence>MTHTSHRHLSPVLTGLAAVLACTSAPAASAQEVTLSSWADVQSALLDSTLQQMLNVEYTRRFGGTTQGSPSGAPTREALQQGIANLQKLLSDMSRDNPQRVHSERVLAALQARLDATPRTPAPGATSGPGCLKPPTLSDALSNARTFAHGKLGADGAAQLRSAARSAETASSIAAAAAMSRRPQVALAALLEAHAQAPKAAAHLVNAAGVASLLGLPCEALTFLDAAQKLPPGDGGMFVPEAVRLNNRGHALIALKRAQEAEPLLRKALTLDPLLAEARRNLAFSLKAQGKEEEALRFYRLGQKRNPALARPPAATPPAQTGPGTPAPQVAVQNAGAWWPPAKDVYDLSRGVGWKLPQLPYPQYPWDGMAFHERVKGLKVIIDRRVRARTARMDEIVRQLQDRARTQTDFSPDNALASSRIGNIRSRIDAITADPSVAHGWQLVHETINRDDHNAMFNPYQTGAPHNQQKVYLSPTTAAGVMETALLRLNEEERYEIEPCKSDQACSRPIAEKYDRKRCDVFQEATNSWRRSALLVDGAVAEVWDPTFKLMTGLAANISDPLHYELVRLSLENHADRLLDHRLLSVAISPGALWHRYKSTDWQIECRDRAPAEIGEINIATPDSWSCDFGGPYKMKVDLVLAKLSFNCEKIALEVSPLKASALIFEVGAFGEVEYAFQGTITVGMGVKAGTTGSTSSTGSMGVKGGVYVSLDTGGQIVDVGVKGSVSSGVTRGPVGVDMTANGKFSFIAG</sequence>
<dbReference type="RefSeq" id="WP_189009080.1">
    <property type="nucleotide sequence ID" value="NZ_BMPP01000010.1"/>
</dbReference>
<keyword evidence="2" id="KW-0732">Signal</keyword>
<proteinExistence type="predicted"/>
<evidence type="ECO:0000313" key="4">
    <source>
        <dbReference type="Proteomes" id="UP000647587"/>
    </source>
</evidence>
<feature type="chain" id="PRO_5046062172" description="Tetratricopeptide repeat protein" evidence="2">
    <location>
        <begin position="31"/>
        <end position="750"/>
    </location>
</feature>
<dbReference type="SMART" id="SM00028">
    <property type="entry name" value="TPR"/>
    <property type="match status" value="2"/>
</dbReference>
<feature type="region of interest" description="Disordered" evidence="1">
    <location>
        <begin position="307"/>
        <end position="329"/>
    </location>
</feature>
<protein>
    <recommendedName>
        <fullName evidence="5">Tetratricopeptide repeat protein</fullName>
    </recommendedName>
</protein>
<evidence type="ECO:0000256" key="2">
    <source>
        <dbReference type="SAM" id="SignalP"/>
    </source>
</evidence>
<keyword evidence="4" id="KW-1185">Reference proteome</keyword>
<feature type="region of interest" description="Disordered" evidence="1">
    <location>
        <begin position="116"/>
        <end position="137"/>
    </location>
</feature>
<evidence type="ECO:0000313" key="3">
    <source>
        <dbReference type="EMBL" id="GGK30172.1"/>
    </source>
</evidence>